<protein>
    <recommendedName>
        <fullName evidence="8">Zn(2)-C6 fungal-type domain-containing protein</fullName>
    </recommendedName>
</protein>
<dbReference type="PANTHER" id="PTHR36206">
    <property type="entry name" value="ASPERCRYPTIN BIOSYNTHESIS CLUSTER-SPECIFIC TRANSCRIPTION REGULATOR ATNN-RELATED"/>
    <property type="match status" value="1"/>
</dbReference>
<keyword evidence="5" id="KW-0804">Transcription</keyword>
<keyword evidence="3" id="KW-0805">Transcription regulation</keyword>
<evidence type="ECO:0000256" key="1">
    <source>
        <dbReference type="ARBA" id="ARBA00022723"/>
    </source>
</evidence>
<evidence type="ECO:0000256" key="7">
    <source>
        <dbReference type="SAM" id="MobiDB-lite"/>
    </source>
</evidence>
<keyword evidence="10" id="KW-1185">Reference proteome</keyword>
<sequence>MDVFRATPNPAPQKRTSKPKVRTGCARCKQRHIKCDEARPSCSACTRSSAGCQYIVLERKKQAKRVKPASKVQRSALAVLQPARREHVSLVSVPRGVDFGPRTTAIEAAYFQQYQVISNLELAHPDLWNRAMLRESVHDDCIRHGLMAIGALSKALYGNPDPAVRRLSLDAPGLRDNTHYQAAGSYYSTALRLLRARLARDGGTQNPRTILMATFMFIGYENMLDNFASVDILLANGIYLLRNQLAIFNHNGSRIAANVDDDGMAVAEYLLPRLAIMSSSSVPLYPSMKRVPFPNAATPPPMDIPQTSKSMRALRIVWDRSSTYYALWMFRYVQAMAAGAPVSPGRFRDQQRAILAHLYHWEATMKRILAVETDTAKKRSLMLSLVGIKAMCGLILCFADPTLMAWDAHTPLFSETLDYVEAAMAIQRPTTGANEEHIFDDSIIPAVDSLSLWCRDRELRRRTQALRERLARAWHTWGPMPKEKTARVGIQVVVAVEERFRDGATGLIPMESRHSWTGAAWDDDRTELLITMTGTTTTTTPGRSGGGTKVERTVAYSPLTKMITARSGWPEPFSCTFMTGNERIVQLRHQNAPHRHE</sequence>
<evidence type="ECO:0000256" key="5">
    <source>
        <dbReference type="ARBA" id="ARBA00023163"/>
    </source>
</evidence>
<dbReference type="Pfam" id="PF00172">
    <property type="entry name" value="Zn_clus"/>
    <property type="match status" value="1"/>
</dbReference>
<dbReference type="PANTHER" id="PTHR36206:SF4">
    <property type="entry name" value="HYPOTHETICAL CONSERVED PROTEIN (EUROFUNG)-RELATED"/>
    <property type="match status" value="1"/>
</dbReference>
<dbReference type="GO" id="GO:0000981">
    <property type="term" value="F:DNA-binding transcription factor activity, RNA polymerase II-specific"/>
    <property type="evidence" value="ECO:0007669"/>
    <property type="project" value="InterPro"/>
</dbReference>
<dbReference type="GO" id="GO:0008270">
    <property type="term" value="F:zinc ion binding"/>
    <property type="evidence" value="ECO:0007669"/>
    <property type="project" value="InterPro"/>
</dbReference>
<keyword evidence="4" id="KW-0238">DNA-binding</keyword>
<evidence type="ECO:0000313" key="10">
    <source>
        <dbReference type="Proteomes" id="UP000070501"/>
    </source>
</evidence>
<keyword evidence="1" id="KW-0479">Metal-binding</keyword>
<keyword evidence="6" id="KW-0539">Nucleus</keyword>
<dbReference type="InterPro" id="IPR001138">
    <property type="entry name" value="Zn2Cys6_DnaBD"/>
</dbReference>
<dbReference type="Gene3D" id="4.10.240.10">
    <property type="entry name" value="Zn(2)-C6 fungal-type DNA-binding domain"/>
    <property type="match status" value="1"/>
</dbReference>
<dbReference type="Proteomes" id="UP000070501">
    <property type="component" value="Unassembled WGS sequence"/>
</dbReference>
<keyword evidence="2" id="KW-0862">Zinc</keyword>
<evidence type="ECO:0000256" key="3">
    <source>
        <dbReference type="ARBA" id="ARBA00023015"/>
    </source>
</evidence>
<name>A0A136IP47_9PEZI</name>
<dbReference type="GO" id="GO:0003677">
    <property type="term" value="F:DNA binding"/>
    <property type="evidence" value="ECO:0007669"/>
    <property type="project" value="UniProtKB-KW"/>
</dbReference>
<evidence type="ECO:0000256" key="6">
    <source>
        <dbReference type="ARBA" id="ARBA00023242"/>
    </source>
</evidence>
<organism evidence="9 10">
    <name type="scientific">Microdochium bolleyi</name>
    <dbReference type="NCBI Taxonomy" id="196109"/>
    <lineage>
        <taxon>Eukaryota</taxon>
        <taxon>Fungi</taxon>
        <taxon>Dikarya</taxon>
        <taxon>Ascomycota</taxon>
        <taxon>Pezizomycotina</taxon>
        <taxon>Sordariomycetes</taxon>
        <taxon>Xylariomycetidae</taxon>
        <taxon>Xylariales</taxon>
        <taxon>Microdochiaceae</taxon>
        <taxon>Microdochium</taxon>
    </lineage>
</organism>
<evidence type="ECO:0000259" key="8">
    <source>
        <dbReference type="PROSITE" id="PS50048"/>
    </source>
</evidence>
<evidence type="ECO:0000256" key="4">
    <source>
        <dbReference type="ARBA" id="ARBA00023125"/>
    </source>
</evidence>
<gene>
    <name evidence="9" type="ORF">Micbo1qcDRAFT_236782</name>
</gene>
<proteinExistence type="predicted"/>
<accession>A0A136IP47</accession>
<dbReference type="AlphaFoldDB" id="A0A136IP47"/>
<dbReference type="SMART" id="SM00066">
    <property type="entry name" value="GAL4"/>
    <property type="match status" value="1"/>
</dbReference>
<dbReference type="PROSITE" id="PS50048">
    <property type="entry name" value="ZN2_CY6_FUNGAL_2"/>
    <property type="match status" value="1"/>
</dbReference>
<feature type="region of interest" description="Disordered" evidence="7">
    <location>
        <begin position="1"/>
        <end position="20"/>
    </location>
</feature>
<dbReference type="OrthoDB" id="1919336at2759"/>
<dbReference type="CDD" id="cd00067">
    <property type="entry name" value="GAL4"/>
    <property type="match status" value="1"/>
</dbReference>
<dbReference type="EMBL" id="KQ964266">
    <property type="protein sequence ID" value="KXJ86720.1"/>
    <property type="molecule type" value="Genomic_DNA"/>
</dbReference>
<dbReference type="SUPFAM" id="SSF57701">
    <property type="entry name" value="Zn2/Cys6 DNA-binding domain"/>
    <property type="match status" value="1"/>
</dbReference>
<dbReference type="STRING" id="196109.A0A136IP47"/>
<dbReference type="InterPro" id="IPR036864">
    <property type="entry name" value="Zn2-C6_fun-type_DNA-bd_sf"/>
</dbReference>
<feature type="domain" description="Zn(2)-C6 fungal-type" evidence="8">
    <location>
        <begin position="24"/>
        <end position="54"/>
    </location>
</feature>
<dbReference type="InterPro" id="IPR052360">
    <property type="entry name" value="Transcr_Regulatory_Proteins"/>
</dbReference>
<evidence type="ECO:0000313" key="9">
    <source>
        <dbReference type="EMBL" id="KXJ86720.1"/>
    </source>
</evidence>
<reference evidence="10" key="1">
    <citation type="submission" date="2016-02" db="EMBL/GenBank/DDBJ databases">
        <title>Draft genome sequence of Microdochium bolleyi, a fungal endophyte of beachgrass.</title>
        <authorList>
            <consortium name="DOE Joint Genome Institute"/>
            <person name="David A.S."/>
            <person name="May G."/>
            <person name="Haridas S."/>
            <person name="Lim J."/>
            <person name="Wang M."/>
            <person name="Labutti K."/>
            <person name="Lipzen A."/>
            <person name="Barry K."/>
            <person name="Grigoriev I.V."/>
        </authorList>
    </citation>
    <scope>NUCLEOTIDE SEQUENCE [LARGE SCALE GENOMIC DNA]</scope>
    <source>
        <strain evidence="10">J235TASD1</strain>
    </source>
</reference>
<dbReference type="InParanoid" id="A0A136IP47"/>
<evidence type="ECO:0000256" key="2">
    <source>
        <dbReference type="ARBA" id="ARBA00022833"/>
    </source>
</evidence>
<dbReference type="PROSITE" id="PS00463">
    <property type="entry name" value="ZN2_CY6_FUNGAL_1"/>
    <property type="match status" value="1"/>
</dbReference>